<dbReference type="PANTHER" id="PTHR12967">
    <property type="entry name" value="PROTEIN SHQ1 HOMOLOG"/>
    <property type="match status" value="1"/>
</dbReference>
<organism evidence="5 6">
    <name type="scientific">Glossina pallidipes</name>
    <name type="common">Tsetse fly</name>
    <dbReference type="NCBI Taxonomy" id="7398"/>
    <lineage>
        <taxon>Eukaryota</taxon>
        <taxon>Metazoa</taxon>
        <taxon>Ecdysozoa</taxon>
        <taxon>Arthropoda</taxon>
        <taxon>Hexapoda</taxon>
        <taxon>Insecta</taxon>
        <taxon>Pterygota</taxon>
        <taxon>Neoptera</taxon>
        <taxon>Endopterygota</taxon>
        <taxon>Diptera</taxon>
        <taxon>Brachycera</taxon>
        <taxon>Muscomorpha</taxon>
        <taxon>Hippoboscoidea</taxon>
        <taxon>Glossinidae</taxon>
        <taxon>Glossina</taxon>
    </lineage>
</organism>
<comment type="similarity">
    <text evidence="1">Belongs to the SHQ1 family.</text>
</comment>
<feature type="region of interest" description="Disordered" evidence="3">
    <location>
        <begin position="447"/>
        <end position="500"/>
    </location>
</feature>
<proteinExistence type="inferred from homology"/>
<accession>A0A1A9ZA84</accession>
<evidence type="ECO:0000256" key="1">
    <source>
        <dbReference type="ARBA" id="ARBA00005607"/>
    </source>
</evidence>
<evidence type="ECO:0000256" key="3">
    <source>
        <dbReference type="SAM" id="MobiDB-lite"/>
    </source>
</evidence>
<dbReference type="EnsemblMetazoa" id="GPAI008409-RA">
    <property type="protein sequence ID" value="GPAI008409-PA"/>
    <property type="gene ID" value="GPAI008409"/>
</dbReference>
<dbReference type="GO" id="GO:0005654">
    <property type="term" value="C:nucleoplasm"/>
    <property type="evidence" value="ECO:0007669"/>
    <property type="project" value="TreeGrafter"/>
</dbReference>
<dbReference type="AlphaFoldDB" id="A0A1A9ZA84"/>
<dbReference type="GO" id="GO:0000493">
    <property type="term" value="P:box H/ACA snoRNP assembly"/>
    <property type="evidence" value="ECO:0007669"/>
    <property type="project" value="InterPro"/>
</dbReference>
<feature type="compositionally biased region" description="Acidic residues" evidence="3">
    <location>
        <begin position="450"/>
        <end position="468"/>
    </location>
</feature>
<dbReference type="Pfam" id="PF04925">
    <property type="entry name" value="SHQ1"/>
    <property type="match status" value="1"/>
</dbReference>
<reference evidence="5" key="2">
    <citation type="submission" date="2020-05" db="UniProtKB">
        <authorList>
            <consortium name="EnsemblMetazoa"/>
        </authorList>
    </citation>
    <scope>IDENTIFICATION</scope>
    <source>
        <strain evidence="5">IAEA</strain>
    </source>
</reference>
<dbReference type="GO" id="GO:0051082">
    <property type="term" value="F:unfolded protein binding"/>
    <property type="evidence" value="ECO:0007669"/>
    <property type="project" value="TreeGrafter"/>
</dbReference>
<dbReference type="VEuPathDB" id="VectorBase:GPAI008409"/>
<protein>
    <recommendedName>
        <fullName evidence="2">Protein SHQ1 homolog</fullName>
    </recommendedName>
</protein>
<feature type="domain" description="Shq1 C-terminal" evidence="4">
    <location>
        <begin position="244"/>
        <end position="426"/>
    </location>
</feature>
<evidence type="ECO:0000259" key="4">
    <source>
        <dbReference type="Pfam" id="PF04925"/>
    </source>
</evidence>
<dbReference type="GO" id="GO:0005737">
    <property type="term" value="C:cytoplasm"/>
    <property type="evidence" value="ECO:0007669"/>
    <property type="project" value="TreeGrafter"/>
</dbReference>
<reference evidence="6" key="1">
    <citation type="submission" date="2014-03" db="EMBL/GenBank/DDBJ databases">
        <authorList>
            <person name="Aksoy S."/>
            <person name="Warren W."/>
            <person name="Wilson R.K."/>
        </authorList>
    </citation>
    <scope>NUCLEOTIDE SEQUENCE [LARGE SCALE GENOMIC DNA]</scope>
    <source>
        <strain evidence="6">IAEA</strain>
    </source>
</reference>
<dbReference type="Proteomes" id="UP000092445">
    <property type="component" value="Unassembled WGS sequence"/>
</dbReference>
<evidence type="ECO:0000313" key="6">
    <source>
        <dbReference type="Proteomes" id="UP000092445"/>
    </source>
</evidence>
<name>A0A1A9ZA84_GLOPL</name>
<feature type="compositionally biased region" description="Low complexity" evidence="3">
    <location>
        <begin position="469"/>
        <end position="482"/>
    </location>
</feature>
<dbReference type="InterPro" id="IPR039742">
    <property type="entry name" value="Shq1"/>
</dbReference>
<keyword evidence="6" id="KW-1185">Reference proteome</keyword>
<sequence length="500" mass="58135">MSNILKIICEYSGNLCELQVPLKKISPATGAAEPGGSSNSSCIGSGREIVNVRNSDVFLGDYHFLIYVDVRLFKFRSYRRFDAKDIKNLMLFYNNKQHVLFLQLPCLPANEEEERRDNRKIRSNDKKLFNSIERPLDLGKLKRITDLCRIQLNDDNQDFVKLEAKFDYGFASKFHGKIRNFECDLKNISRIMEPSKASPLQRSIDRNIHEMRDFSREQYKLNFVELQIPDGHDNPALFNINFKDTTLTSDEESLLHNLTCKPEMMKMPKDFDQVEVDCGLISILLAICYDIRSTTNEANCESGWTRSILTPTLYYFEPFYRLRDVVISFYRRSLIYPLYRNYEFSRHCVEDCIQALQMHSEWLVKQLLITHELFNVGERAVFNYYYLDDYIRYITNMTVCPATHLQTLAYNLKNVLLDIFKKHLGLGLTDLESELLRELITDIHIASSNSEDESEDQEDGEGEADDAGTESCESEFCNSNESSDTEENSVIEKQMNELKL</sequence>
<dbReference type="PANTHER" id="PTHR12967:SF0">
    <property type="entry name" value="PROTEIN SHQ1 HOMOLOG"/>
    <property type="match status" value="1"/>
</dbReference>
<dbReference type="InterPro" id="IPR007009">
    <property type="entry name" value="Shq1_C"/>
</dbReference>
<evidence type="ECO:0000256" key="2">
    <source>
        <dbReference type="ARBA" id="ARBA00013750"/>
    </source>
</evidence>
<evidence type="ECO:0000313" key="5">
    <source>
        <dbReference type="EnsemblMetazoa" id="GPAI008409-PA"/>
    </source>
</evidence>
<dbReference type="STRING" id="7398.A0A1A9ZA84"/>